<feature type="region of interest" description="Disordered" evidence="1">
    <location>
        <begin position="1"/>
        <end position="60"/>
    </location>
</feature>
<dbReference type="AlphaFoldDB" id="A0AAV2TWL7"/>
<dbReference type="EMBL" id="CAXLJL010000823">
    <property type="protein sequence ID" value="CAL5141278.1"/>
    <property type="molecule type" value="Genomic_DNA"/>
</dbReference>
<evidence type="ECO:0000313" key="3">
    <source>
        <dbReference type="Proteomes" id="UP001497525"/>
    </source>
</evidence>
<dbReference type="SMART" id="SM00696">
    <property type="entry name" value="DM9"/>
    <property type="match status" value="2"/>
</dbReference>
<dbReference type="Proteomes" id="UP001497525">
    <property type="component" value="Unassembled WGS sequence"/>
</dbReference>
<proteinExistence type="predicted"/>
<dbReference type="InterPro" id="IPR006616">
    <property type="entry name" value="DM9_repeat"/>
</dbReference>
<evidence type="ECO:0000313" key="2">
    <source>
        <dbReference type="EMBL" id="CAL5141278.1"/>
    </source>
</evidence>
<evidence type="ECO:0000256" key="1">
    <source>
        <dbReference type="SAM" id="MobiDB-lite"/>
    </source>
</evidence>
<gene>
    <name evidence="2" type="ORF">CDAUBV1_LOCUS16532</name>
</gene>
<protein>
    <submittedName>
        <fullName evidence="2">Uncharacterized protein</fullName>
    </submittedName>
</protein>
<comment type="caution">
    <text evidence="2">The sequence shown here is derived from an EMBL/GenBank/DDBJ whole genome shotgun (WGS) entry which is preliminary data.</text>
</comment>
<dbReference type="PANTHER" id="PTHR31649">
    <property type="entry name" value="AGAP009604-PA"/>
    <property type="match status" value="1"/>
</dbReference>
<sequence length="218" mass="23957">MNWDQTNPPPYPLQYPNQPNPNGNQPGCPSSNEYNCGPQPGAPPFWGGNPTGPTSGGTYSREFSGAYPNYPQGQFSAQQVNWVPCNGSNAPPPNAVGMKSGIYVIRGRHGGDTIPGKWVLKNHRAYIPYGGREIEIDNFEVLCIPKERYCWTKARQGVVPQHAVHAGVTSTGEELYVAKGVINDEKCIGKIHPSHKCAYYPWGGKEHRVEKYKVLCSS</sequence>
<organism evidence="2 3">
    <name type="scientific">Calicophoron daubneyi</name>
    <name type="common">Rumen fluke</name>
    <name type="synonym">Paramphistomum daubneyi</name>
    <dbReference type="NCBI Taxonomy" id="300641"/>
    <lineage>
        <taxon>Eukaryota</taxon>
        <taxon>Metazoa</taxon>
        <taxon>Spiralia</taxon>
        <taxon>Lophotrochozoa</taxon>
        <taxon>Platyhelminthes</taxon>
        <taxon>Trematoda</taxon>
        <taxon>Digenea</taxon>
        <taxon>Plagiorchiida</taxon>
        <taxon>Pronocephalata</taxon>
        <taxon>Paramphistomoidea</taxon>
        <taxon>Paramphistomidae</taxon>
        <taxon>Calicophoron</taxon>
    </lineage>
</organism>
<reference evidence="2" key="1">
    <citation type="submission" date="2024-06" db="EMBL/GenBank/DDBJ databases">
        <authorList>
            <person name="Liu X."/>
            <person name="Lenzi L."/>
            <person name="Haldenby T S."/>
            <person name="Uol C."/>
        </authorList>
    </citation>
    <scope>NUCLEOTIDE SEQUENCE</scope>
</reference>
<feature type="compositionally biased region" description="Low complexity" evidence="1">
    <location>
        <begin position="14"/>
        <end position="32"/>
    </location>
</feature>
<dbReference type="Pfam" id="PF11901">
    <property type="entry name" value="DM9"/>
    <property type="match status" value="1"/>
</dbReference>
<name>A0AAV2TWL7_CALDB</name>
<accession>A0AAV2TWL7</accession>
<feature type="compositionally biased region" description="Low complexity" evidence="1">
    <location>
        <begin position="47"/>
        <end position="58"/>
    </location>
</feature>
<dbReference type="PANTHER" id="PTHR31649:SF1">
    <property type="entry name" value="FARNESOIC ACID O-METHYL TRANSFERASE DOMAIN-CONTAINING PROTEIN"/>
    <property type="match status" value="1"/>
</dbReference>